<name>A0A8T0TW39_PANVG</name>
<dbReference type="Proteomes" id="UP000823388">
    <property type="component" value="Chromosome 4K"/>
</dbReference>
<comment type="caution">
    <text evidence="2">The sequence shown here is derived from an EMBL/GenBank/DDBJ whole genome shotgun (WGS) entry which is preliminary data.</text>
</comment>
<reference evidence="2" key="1">
    <citation type="submission" date="2020-05" db="EMBL/GenBank/DDBJ databases">
        <title>WGS assembly of Panicum virgatum.</title>
        <authorList>
            <person name="Lovell J.T."/>
            <person name="Jenkins J."/>
            <person name="Shu S."/>
            <person name="Juenger T.E."/>
            <person name="Schmutz J."/>
        </authorList>
    </citation>
    <scope>NUCLEOTIDE SEQUENCE</scope>
    <source>
        <strain evidence="2">AP13</strain>
    </source>
</reference>
<evidence type="ECO:0000313" key="3">
    <source>
        <dbReference type="Proteomes" id="UP000823388"/>
    </source>
</evidence>
<gene>
    <name evidence="2" type="ORF">PVAP13_4KG353888</name>
</gene>
<proteinExistence type="predicted"/>
<organism evidence="2 3">
    <name type="scientific">Panicum virgatum</name>
    <name type="common">Blackwell switchgrass</name>
    <dbReference type="NCBI Taxonomy" id="38727"/>
    <lineage>
        <taxon>Eukaryota</taxon>
        <taxon>Viridiplantae</taxon>
        <taxon>Streptophyta</taxon>
        <taxon>Embryophyta</taxon>
        <taxon>Tracheophyta</taxon>
        <taxon>Spermatophyta</taxon>
        <taxon>Magnoliopsida</taxon>
        <taxon>Liliopsida</taxon>
        <taxon>Poales</taxon>
        <taxon>Poaceae</taxon>
        <taxon>PACMAD clade</taxon>
        <taxon>Panicoideae</taxon>
        <taxon>Panicodae</taxon>
        <taxon>Paniceae</taxon>
        <taxon>Panicinae</taxon>
        <taxon>Panicum</taxon>
        <taxon>Panicum sect. Hiantes</taxon>
    </lineage>
</organism>
<feature type="region of interest" description="Disordered" evidence="1">
    <location>
        <begin position="122"/>
        <end position="152"/>
    </location>
</feature>
<evidence type="ECO:0000313" key="2">
    <source>
        <dbReference type="EMBL" id="KAG2613465.1"/>
    </source>
</evidence>
<protein>
    <submittedName>
        <fullName evidence="2">Uncharacterized protein</fullName>
    </submittedName>
</protein>
<sequence>MTCPAVRGSTRARAPGLCLATPRTESISWPPARHRVTPLFASPRIFFFLLPPASKQRTKRSVAATQPDGRVAGHVSPRGVDASWTREPWCVRGRSLAVSRWRIGPIRIVRVHAPDLPCRQRIRRPLPQTSTHANRPTGPDLAMVRKRGNSLS</sequence>
<accession>A0A8T0TW39</accession>
<dbReference type="EMBL" id="CM029043">
    <property type="protein sequence ID" value="KAG2613465.1"/>
    <property type="molecule type" value="Genomic_DNA"/>
</dbReference>
<keyword evidence="3" id="KW-1185">Reference proteome</keyword>
<evidence type="ECO:0000256" key="1">
    <source>
        <dbReference type="SAM" id="MobiDB-lite"/>
    </source>
</evidence>
<dbReference type="AlphaFoldDB" id="A0A8T0TW39"/>